<keyword evidence="1" id="KW-0732">Signal</keyword>
<evidence type="ECO:0000259" key="2">
    <source>
        <dbReference type="Pfam" id="PF00188"/>
    </source>
</evidence>
<comment type="caution">
    <text evidence="3">The sequence shown here is derived from an EMBL/GenBank/DDBJ whole genome shotgun (WGS) entry which is preliminary data.</text>
</comment>
<feature type="chain" id="PRO_5020677609" evidence="1">
    <location>
        <begin position="23"/>
        <end position="223"/>
    </location>
</feature>
<evidence type="ECO:0000313" key="3">
    <source>
        <dbReference type="EMBL" id="RXK60689.1"/>
    </source>
</evidence>
<sequence length="223" mass="24792">MFHVKRVLLLACFFLFSSLSFSQGVLTLKDKPFAYKAVVDSSLLKSLNASSSYKSLSPVEQESVYWLNYFRQNPKRFWNTVMREFLLQFPEAKSSYTGSLEADILKAPQSLSIVLPDSGLFAMATLHAFDLKKRNGVISHVSSSGKTFVQRIHAAGKYTCGAENIFNGSYNGLEALIALLIDHAVPDKGHRVNILDPKFQLIGLSFIQLSSGKGILVQDFACR</sequence>
<protein>
    <submittedName>
        <fullName evidence="3">CAP domain-containing protein</fullName>
    </submittedName>
</protein>
<feature type="domain" description="SCP" evidence="2">
    <location>
        <begin position="110"/>
        <end position="220"/>
    </location>
</feature>
<dbReference type="SUPFAM" id="SSF55797">
    <property type="entry name" value="PR-1-like"/>
    <property type="match status" value="1"/>
</dbReference>
<dbReference type="OrthoDB" id="7550377at2"/>
<accession>A0A4Q1CJB3</accession>
<feature type="signal peptide" evidence="1">
    <location>
        <begin position="1"/>
        <end position="22"/>
    </location>
</feature>
<dbReference type="Pfam" id="PF00188">
    <property type="entry name" value="CAP"/>
    <property type="match status" value="1"/>
</dbReference>
<dbReference type="AlphaFoldDB" id="A0A4Q1CJB3"/>
<keyword evidence="4" id="KW-1185">Reference proteome</keyword>
<evidence type="ECO:0000313" key="4">
    <source>
        <dbReference type="Proteomes" id="UP000290204"/>
    </source>
</evidence>
<proteinExistence type="predicted"/>
<gene>
    <name evidence="3" type="ORF">ESA94_09510</name>
</gene>
<dbReference type="InterPro" id="IPR014044">
    <property type="entry name" value="CAP_dom"/>
</dbReference>
<dbReference type="CDD" id="cd05379">
    <property type="entry name" value="CAP_bacterial"/>
    <property type="match status" value="1"/>
</dbReference>
<dbReference type="Proteomes" id="UP000290204">
    <property type="component" value="Unassembled WGS sequence"/>
</dbReference>
<reference evidence="3 4" key="1">
    <citation type="submission" date="2019-01" db="EMBL/GenBank/DDBJ databases">
        <title>Lacibacter sp. strain TTM-7.</title>
        <authorList>
            <person name="Chen W.-M."/>
        </authorList>
    </citation>
    <scope>NUCLEOTIDE SEQUENCE [LARGE SCALE GENOMIC DNA]</scope>
    <source>
        <strain evidence="3 4">TTM-7</strain>
    </source>
</reference>
<organism evidence="3 4">
    <name type="scientific">Lacibacter luteus</name>
    <dbReference type="NCBI Taxonomy" id="2508719"/>
    <lineage>
        <taxon>Bacteria</taxon>
        <taxon>Pseudomonadati</taxon>
        <taxon>Bacteroidota</taxon>
        <taxon>Chitinophagia</taxon>
        <taxon>Chitinophagales</taxon>
        <taxon>Chitinophagaceae</taxon>
        <taxon>Lacibacter</taxon>
    </lineage>
</organism>
<name>A0A4Q1CJB3_9BACT</name>
<dbReference type="PANTHER" id="PTHR31157">
    <property type="entry name" value="SCP DOMAIN-CONTAINING PROTEIN"/>
    <property type="match status" value="1"/>
</dbReference>
<dbReference type="Gene3D" id="3.40.33.10">
    <property type="entry name" value="CAP"/>
    <property type="match status" value="1"/>
</dbReference>
<evidence type="ECO:0000256" key="1">
    <source>
        <dbReference type="SAM" id="SignalP"/>
    </source>
</evidence>
<dbReference type="PANTHER" id="PTHR31157:SF1">
    <property type="entry name" value="SCP DOMAIN-CONTAINING PROTEIN"/>
    <property type="match status" value="1"/>
</dbReference>
<dbReference type="InterPro" id="IPR035940">
    <property type="entry name" value="CAP_sf"/>
</dbReference>
<dbReference type="EMBL" id="SDHW01000002">
    <property type="protein sequence ID" value="RXK60689.1"/>
    <property type="molecule type" value="Genomic_DNA"/>
</dbReference>